<accession>A0A163JBU3</accession>
<name>A0A163JBU3_ABSGL</name>
<dbReference type="GO" id="GO:0016491">
    <property type="term" value="F:oxidoreductase activity"/>
    <property type="evidence" value="ECO:0007669"/>
    <property type="project" value="InterPro"/>
</dbReference>
<protein>
    <recommendedName>
        <fullName evidence="1">Alkyl hydroperoxide reductase subunit C/ Thiol specific antioxidant domain-containing protein</fullName>
    </recommendedName>
</protein>
<feature type="domain" description="Alkyl hydroperoxide reductase subunit C/ Thiol specific antioxidant" evidence="1">
    <location>
        <begin position="25"/>
        <end position="140"/>
    </location>
</feature>
<dbReference type="SUPFAM" id="SSF52833">
    <property type="entry name" value="Thioredoxin-like"/>
    <property type="match status" value="1"/>
</dbReference>
<dbReference type="STRING" id="4829.A0A163JBU3"/>
<dbReference type="OrthoDB" id="2259904at2759"/>
<evidence type="ECO:0000313" key="3">
    <source>
        <dbReference type="Proteomes" id="UP000078561"/>
    </source>
</evidence>
<sequence>MIITNRATDEDFAPMIRKRFCRTNTVPDFRCDASHLGQTTPLCLSEVFQHYKSVVLFFYDTDLTPHHHRDIEQVREHYQDFMDKSALPMMVSINGLVPHQDNPPNFPLLGDSDRSLARHFHEGEACRSVFVIDNHHKVKYSFMPLDLEHPYSVPVILSIAGGIMNQGQ</sequence>
<dbReference type="Pfam" id="PF00578">
    <property type="entry name" value="AhpC-TSA"/>
    <property type="match status" value="1"/>
</dbReference>
<evidence type="ECO:0000259" key="1">
    <source>
        <dbReference type="Pfam" id="PF00578"/>
    </source>
</evidence>
<evidence type="ECO:0000313" key="2">
    <source>
        <dbReference type="EMBL" id="SAL98304.1"/>
    </source>
</evidence>
<dbReference type="Gene3D" id="3.40.30.10">
    <property type="entry name" value="Glutaredoxin"/>
    <property type="match status" value="1"/>
</dbReference>
<dbReference type="AlphaFoldDB" id="A0A163JBU3"/>
<gene>
    <name evidence="2" type="primary">ABSGL_03833.1 scaffold 4673</name>
</gene>
<reference evidence="2" key="1">
    <citation type="submission" date="2016-04" db="EMBL/GenBank/DDBJ databases">
        <authorList>
            <person name="Evans L.H."/>
            <person name="Alamgir A."/>
            <person name="Owens N."/>
            <person name="Weber N.D."/>
            <person name="Virtaneva K."/>
            <person name="Barbian K."/>
            <person name="Babar A."/>
            <person name="Rosenke K."/>
        </authorList>
    </citation>
    <scope>NUCLEOTIDE SEQUENCE [LARGE SCALE GENOMIC DNA]</scope>
    <source>
        <strain evidence="2">CBS 101.48</strain>
    </source>
</reference>
<proteinExistence type="predicted"/>
<dbReference type="EMBL" id="LT552062">
    <property type="protein sequence ID" value="SAL98304.1"/>
    <property type="molecule type" value="Genomic_DNA"/>
</dbReference>
<organism evidence="2">
    <name type="scientific">Absidia glauca</name>
    <name type="common">Pin mould</name>
    <dbReference type="NCBI Taxonomy" id="4829"/>
    <lineage>
        <taxon>Eukaryota</taxon>
        <taxon>Fungi</taxon>
        <taxon>Fungi incertae sedis</taxon>
        <taxon>Mucoromycota</taxon>
        <taxon>Mucoromycotina</taxon>
        <taxon>Mucoromycetes</taxon>
        <taxon>Mucorales</taxon>
        <taxon>Cunninghamellaceae</taxon>
        <taxon>Absidia</taxon>
    </lineage>
</organism>
<dbReference type="InterPro" id="IPR036249">
    <property type="entry name" value="Thioredoxin-like_sf"/>
</dbReference>
<dbReference type="OMA" id="FRCDASH"/>
<keyword evidence="3" id="KW-1185">Reference proteome</keyword>
<dbReference type="Proteomes" id="UP000078561">
    <property type="component" value="Unassembled WGS sequence"/>
</dbReference>
<dbReference type="InterPro" id="IPR000866">
    <property type="entry name" value="AhpC/TSA"/>
</dbReference>
<dbReference type="InParanoid" id="A0A163JBU3"/>
<dbReference type="GO" id="GO:0016209">
    <property type="term" value="F:antioxidant activity"/>
    <property type="evidence" value="ECO:0007669"/>
    <property type="project" value="InterPro"/>
</dbReference>